<dbReference type="PANTHER" id="PTHR30441:SF8">
    <property type="entry name" value="DUF748 DOMAIN-CONTAINING PROTEIN"/>
    <property type="match status" value="1"/>
</dbReference>
<keyword evidence="2" id="KW-0472">Membrane</keyword>
<feature type="region of interest" description="Disordered" evidence="1">
    <location>
        <begin position="907"/>
        <end position="946"/>
    </location>
</feature>
<feature type="compositionally biased region" description="Polar residues" evidence="1">
    <location>
        <begin position="921"/>
        <end position="932"/>
    </location>
</feature>
<proteinExistence type="predicted"/>
<accession>A0A972FMV6</accession>
<dbReference type="EMBL" id="JAAMPU010000104">
    <property type="protein sequence ID" value="NMH28150.1"/>
    <property type="molecule type" value="Genomic_DNA"/>
</dbReference>
<evidence type="ECO:0000313" key="4">
    <source>
        <dbReference type="EMBL" id="NMH28150.1"/>
    </source>
</evidence>
<organism evidence="4 5">
    <name type="scientific">Flavobacterium silvaticum</name>
    <dbReference type="NCBI Taxonomy" id="1852020"/>
    <lineage>
        <taxon>Bacteria</taxon>
        <taxon>Pseudomonadati</taxon>
        <taxon>Bacteroidota</taxon>
        <taxon>Flavobacteriia</taxon>
        <taxon>Flavobacteriales</taxon>
        <taxon>Flavobacteriaceae</taxon>
        <taxon>Flavobacterium</taxon>
    </lineage>
</organism>
<comment type="caution">
    <text evidence="4">The sequence shown here is derived from an EMBL/GenBank/DDBJ whole genome shotgun (WGS) entry which is preliminary data.</text>
</comment>
<keyword evidence="2" id="KW-1133">Transmembrane helix</keyword>
<name>A0A972FMV6_9FLAO</name>
<dbReference type="Proteomes" id="UP000712080">
    <property type="component" value="Unassembled WGS sequence"/>
</dbReference>
<evidence type="ECO:0000313" key="5">
    <source>
        <dbReference type="Proteomes" id="UP000712080"/>
    </source>
</evidence>
<evidence type="ECO:0000259" key="3">
    <source>
        <dbReference type="Pfam" id="PF05170"/>
    </source>
</evidence>
<keyword evidence="2" id="KW-0812">Transmembrane</keyword>
<feature type="transmembrane region" description="Helical" evidence="2">
    <location>
        <begin position="12"/>
        <end position="34"/>
    </location>
</feature>
<dbReference type="RefSeq" id="WP_169527256.1">
    <property type="nucleotide sequence ID" value="NZ_JAAMPU010000104.1"/>
</dbReference>
<gene>
    <name evidence="4" type="ORF">G6047_08900</name>
</gene>
<dbReference type="InterPro" id="IPR007844">
    <property type="entry name" value="AsmA"/>
</dbReference>
<evidence type="ECO:0000256" key="1">
    <source>
        <dbReference type="SAM" id="MobiDB-lite"/>
    </source>
</evidence>
<dbReference type="Pfam" id="PF05170">
    <property type="entry name" value="AsmA"/>
    <property type="match status" value="1"/>
</dbReference>
<dbReference type="GO" id="GO:0005886">
    <property type="term" value="C:plasma membrane"/>
    <property type="evidence" value="ECO:0007669"/>
    <property type="project" value="TreeGrafter"/>
</dbReference>
<protein>
    <submittedName>
        <fullName evidence="4">AsmA family protein</fullName>
    </submittedName>
</protein>
<dbReference type="GO" id="GO:0090313">
    <property type="term" value="P:regulation of protein targeting to membrane"/>
    <property type="evidence" value="ECO:0007669"/>
    <property type="project" value="TreeGrafter"/>
</dbReference>
<feature type="compositionally biased region" description="Basic and acidic residues" evidence="1">
    <location>
        <begin position="933"/>
        <end position="946"/>
    </location>
</feature>
<evidence type="ECO:0000256" key="2">
    <source>
        <dbReference type="SAM" id="Phobius"/>
    </source>
</evidence>
<sequence>MNARLKTIIVKTLKWTGIGIGSLLLLMFLLPILFPGQIAEQVKGFANKKLTGELNFSKARLSFFDHFPSLTVTLDDFSLKGSAPFQKDTLVAAEDIGFGINLKRLLFDGEIVIDEIYVGNSDINVKVNEKGQANYNVYISDDNAPKDTVSNTSLRLDKIKISHCNLRYHDASAKIVVSADDFNYVGKGSLDQAIFDLASDAKIGSLDFELDGEHYLLKKNLQAELLTRINTNALTFSLQRNDLKINKLPINFKGVLNILKNGYDIDLSVKSMGSDFEDLFTALPPEYITWLDSTKVKGEIDIALTMKGRYDATTNRQPTIKFHTAVRDGYIEYKKAPVATSDINLNLDAILPSLNPEELSIKLDSLTFKLGKEKFRSYIAIKGMENMSVKASLKGKLDMETLDKSIGLKNIDMKGLLMADVNVNGIYNAKEHLFPKTKGRVLIKYGFIKTDYYPNPITKINLDINAENTNGKYSDTWIKISPATLTFEGEPFDLNATFSNLDDVAYDVSAKGLVNVGKVYRVFAQKGIDVDGMIRADLRLKGRQSYATNGEFSKLDNRGTLEVRKIKASMESFPKSFLIENGLFTFKQQDMNFDSFNATYGQSDFNLNGKLVNAINYFFEKHATLHGNFVLNSKYINVNEFMALKPGNNPKEKAETKAAESVAPSSSGVVVLPTNLDVSLTANAQKITYDKFNLENLRGTVGISKGQLTFRGTQIDIIGATLNLDGMYDDESALKAGFDLRFQAKNFDIQRAFKEIEMFKELATSAGNAQGIISVDYKLKGVLDGNMNPVYNSLEGNGVVSLKKIKVKGLKLFSGLSQKTGSDGINDPDLSKVDIKTHIKDNVIFVDETKMKIALFRLKFEGKTSFDGQLALKIRLGLPPLGLIGIPLAVTGTQSDPKIKVFSKTTDEVPQSEYKGKDVITQPQGAVTPVTTEESKNPEVKDKDKP</sequence>
<dbReference type="InterPro" id="IPR052894">
    <property type="entry name" value="AsmA-related"/>
</dbReference>
<reference evidence="4" key="1">
    <citation type="submission" date="2020-02" db="EMBL/GenBank/DDBJ databases">
        <title>Flavobacterium sp. genome.</title>
        <authorList>
            <person name="Jung H.S."/>
            <person name="Baek J.H."/>
            <person name="Jeon C.O."/>
        </authorList>
    </citation>
    <scope>NUCLEOTIDE SEQUENCE</scope>
    <source>
        <strain evidence="4">SE-s28</strain>
    </source>
</reference>
<keyword evidence="5" id="KW-1185">Reference proteome</keyword>
<dbReference type="AlphaFoldDB" id="A0A972FMV6"/>
<feature type="domain" description="AsmA" evidence="3">
    <location>
        <begin position="11"/>
        <end position="179"/>
    </location>
</feature>
<dbReference type="PANTHER" id="PTHR30441">
    <property type="entry name" value="DUF748 DOMAIN-CONTAINING PROTEIN"/>
    <property type="match status" value="1"/>
</dbReference>